<accession>A0A917JI84</accession>
<dbReference type="AlphaFoldDB" id="A0A917JI84"/>
<dbReference type="RefSeq" id="WP_188368147.1">
    <property type="nucleotide sequence ID" value="NZ_BMDT01000010.1"/>
</dbReference>
<evidence type="ECO:0000313" key="1">
    <source>
        <dbReference type="EMBL" id="GGI66315.1"/>
    </source>
</evidence>
<proteinExistence type="predicted"/>
<evidence type="ECO:0008006" key="3">
    <source>
        <dbReference type="Google" id="ProtNLM"/>
    </source>
</evidence>
<name>A0A917JI84_9ENTE</name>
<comment type="caution">
    <text evidence="1">The sequence shown here is derived from an EMBL/GenBank/DDBJ whole genome shotgun (WGS) entry which is preliminary data.</text>
</comment>
<dbReference type="Proteomes" id="UP000622610">
    <property type="component" value="Unassembled WGS sequence"/>
</dbReference>
<dbReference type="EMBL" id="BMDT01000010">
    <property type="protein sequence ID" value="GGI66315.1"/>
    <property type="molecule type" value="Genomic_DNA"/>
</dbReference>
<evidence type="ECO:0000313" key="2">
    <source>
        <dbReference type="Proteomes" id="UP000622610"/>
    </source>
</evidence>
<protein>
    <recommendedName>
        <fullName evidence="3">Sigma-70 family RNA polymerase sigma factor</fullName>
    </recommendedName>
</protein>
<organism evidence="1 2">
    <name type="scientific">Enterococcus alcedinis</name>
    <dbReference type="NCBI Taxonomy" id="1274384"/>
    <lineage>
        <taxon>Bacteria</taxon>
        <taxon>Bacillati</taxon>
        <taxon>Bacillota</taxon>
        <taxon>Bacilli</taxon>
        <taxon>Lactobacillales</taxon>
        <taxon>Enterococcaceae</taxon>
        <taxon>Enterococcus</taxon>
    </lineage>
</organism>
<gene>
    <name evidence="1" type="ORF">GCM10011482_19690</name>
</gene>
<reference evidence="1" key="2">
    <citation type="submission" date="2020-09" db="EMBL/GenBank/DDBJ databases">
        <authorList>
            <person name="Sun Q."/>
            <person name="Sedlacek I."/>
        </authorList>
    </citation>
    <scope>NUCLEOTIDE SEQUENCE</scope>
    <source>
        <strain evidence="1">CCM 8433</strain>
    </source>
</reference>
<reference evidence="1" key="1">
    <citation type="journal article" date="2014" name="Int. J. Syst. Evol. Microbiol.">
        <title>Complete genome sequence of Corynebacterium casei LMG S-19264T (=DSM 44701T), isolated from a smear-ripened cheese.</title>
        <authorList>
            <consortium name="US DOE Joint Genome Institute (JGI-PGF)"/>
            <person name="Walter F."/>
            <person name="Albersmeier A."/>
            <person name="Kalinowski J."/>
            <person name="Ruckert C."/>
        </authorList>
    </citation>
    <scope>NUCLEOTIDE SEQUENCE</scope>
    <source>
        <strain evidence="1">CCM 8433</strain>
    </source>
</reference>
<sequence>MTNEELDQLVRDYEGLFYRVLQRCGTFPGQAAYEDELQELRLLFFLRAQQYETRGLFEMENDVTYLFRHLLWRLVDGKRKKVVETYGNGEELFLYLAEEESLYEEVELLDQLNAFYKQLSQKDQKKCQALLSDETLPRQSRSRYRNYFYKHFKTFFKNL</sequence>
<keyword evidence="2" id="KW-1185">Reference proteome</keyword>